<dbReference type="GO" id="GO:0008195">
    <property type="term" value="F:phosphatidate phosphatase activity"/>
    <property type="evidence" value="ECO:0007669"/>
    <property type="project" value="InterPro"/>
</dbReference>
<accession>A0A7J5USR0</accession>
<dbReference type="OrthoDB" id="9789875at2"/>
<keyword evidence="4" id="KW-1185">Reference proteome</keyword>
<name>A0A7J5USR0_9MICO</name>
<dbReference type="PANTHER" id="PTHR28208">
    <property type="entry name" value="PHOSPHATIDATE PHOSPHATASE APP1"/>
    <property type="match status" value="1"/>
</dbReference>
<evidence type="ECO:0000256" key="1">
    <source>
        <dbReference type="SAM" id="MobiDB-lite"/>
    </source>
</evidence>
<dbReference type="PANTHER" id="PTHR28208:SF3">
    <property type="entry name" value="PHOSPHATIDATE PHOSPHATASE APP1"/>
    <property type="match status" value="1"/>
</dbReference>
<feature type="compositionally biased region" description="Basic and acidic residues" evidence="1">
    <location>
        <begin position="357"/>
        <end position="384"/>
    </location>
</feature>
<organism evidence="3 4">
    <name type="scientific">Georgenia thermotolerans</name>
    <dbReference type="NCBI Taxonomy" id="527326"/>
    <lineage>
        <taxon>Bacteria</taxon>
        <taxon>Bacillati</taxon>
        <taxon>Actinomycetota</taxon>
        <taxon>Actinomycetes</taxon>
        <taxon>Micrococcales</taxon>
        <taxon>Bogoriellaceae</taxon>
        <taxon>Georgenia</taxon>
    </lineage>
</organism>
<protein>
    <submittedName>
        <fullName evidence="3">DUF2183 domain-containing protein</fullName>
    </submittedName>
</protein>
<reference evidence="3 4" key="1">
    <citation type="submission" date="2019-10" db="EMBL/GenBank/DDBJ databases">
        <title>Georgenia wutianyii sp. nov. and Georgenia yuyongxinii sp. nov. isolated from plateau pika (Ochotona curzoniae) in the Qinghai-Tibet plateau of China.</title>
        <authorList>
            <person name="Tian Z."/>
        </authorList>
    </citation>
    <scope>NUCLEOTIDE SEQUENCE [LARGE SCALE GENOMIC DNA]</scope>
    <source>
        <strain evidence="3 4">DSM 21501</strain>
    </source>
</reference>
<evidence type="ECO:0000313" key="3">
    <source>
        <dbReference type="EMBL" id="KAE8765495.1"/>
    </source>
</evidence>
<dbReference type="InterPro" id="IPR052935">
    <property type="entry name" value="Mg2+_PAP"/>
</dbReference>
<gene>
    <name evidence="3" type="ORF">GB883_03650</name>
</gene>
<dbReference type="AlphaFoldDB" id="A0A7J5USR0"/>
<sequence length="390" mass="43532">MALSRIGLALDDAINRRSVRYLRKKGWRPRTIGLTGYGSVHSVHVLGRVLMADPSTPPDDEITPVGPINVAGEAKRGWRAFFTAQVGYLPVVVRAGDQEVHTTTDRGGYIDVIVRDHGLSPGWHDVTIEARAAEPATARVLVVDPDVRAGIVSDVDDTIMVTMLPRALLAAWNTFVRHTNARKAVPGMAELYRTVLQDAPTAPVFYLSTGAWNVVPTLRGFMRQHGYPDGPMLMTDWGPTNTGWFRSGIEHKRTQLRNLMITFPQIRWLLVGDDGQHDPMIYDDVAREHPRHVSAIAIRELSPAEQVLSHGTPEAIEEPNPRRSANAEHGVPTVKGRDGYELARELPELLVARRNERIAQEELERREGAAREEGAERREAADRRHAQRTR</sequence>
<dbReference type="EMBL" id="WHJE01000009">
    <property type="protein sequence ID" value="KAE8765495.1"/>
    <property type="molecule type" value="Genomic_DNA"/>
</dbReference>
<dbReference type="Proteomes" id="UP000451860">
    <property type="component" value="Unassembled WGS sequence"/>
</dbReference>
<evidence type="ECO:0000259" key="2">
    <source>
        <dbReference type="Pfam" id="PF09949"/>
    </source>
</evidence>
<dbReference type="RefSeq" id="WP_152203020.1">
    <property type="nucleotide sequence ID" value="NZ_VUKF01000021.1"/>
</dbReference>
<evidence type="ECO:0000313" key="4">
    <source>
        <dbReference type="Proteomes" id="UP000451860"/>
    </source>
</evidence>
<comment type="caution">
    <text evidence="3">The sequence shown here is derived from an EMBL/GenBank/DDBJ whole genome shotgun (WGS) entry which is preliminary data.</text>
</comment>
<dbReference type="InterPro" id="IPR019236">
    <property type="entry name" value="APP1_cat"/>
</dbReference>
<proteinExistence type="predicted"/>
<feature type="domain" description="Phosphatidate phosphatase APP1 catalytic" evidence="2">
    <location>
        <begin position="150"/>
        <end position="300"/>
    </location>
</feature>
<feature type="region of interest" description="Disordered" evidence="1">
    <location>
        <begin position="312"/>
        <end position="339"/>
    </location>
</feature>
<dbReference type="Pfam" id="PF09949">
    <property type="entry name" value="APP1_cat"/>
    <property type="match status" value="1"/>
</dbReference>
<feature type="region of interest" description="Disordered" evidence="1">
    <location>
        <begin position="357"/>
        <end position="390"/>
    </location>
</feature>